<dbReference type="SMART" id="SM00387">
    <property type="entry name" value="HATPase_c"/>
    <property type="match status" value="2"/>
</dbReference>
<evidence type="ECO:0000259" key="12">
    <source>
        <dbReference type="PROSITE" id="PS50109"/>
    </source>
</evidence>
<dbReference type="InterPro" id="IPR008979">
    <property type="entry name" value="Galactose-bd-like_sf"/>
</dbReference>
<feature type="transmembrane region" description="Helical" evidence="11">
    <location>
        <begin position="278"/>
        <end position="298"/>
    </location>
</feature>
<dbReference type="PROSITE" id="PS50110">
    <property type="entry name" value="RESPONSE_REGULATORY"/>
    <property type="match status" value="1"/>
</dbReference>
<dbReference type="PRINTS" id="PR00344">
    <property type="entry name" value="BCTRLSENSOR"/>
</dbReference>
<dbReference type="Proteomes" id="UP001469365">
    <property type="component" value="Unassembled WGS sequence"/>
</dbReference>
<keyword evidence="3 9" id="KW-0597">Phosphoprotein</keyword>
<dbReference type="InterPro" id="IPR036890">
    <property type="entry name" value="HATPase_C_sf"/>
</dbReference>
<evidence type="ECO:0000256" key="2">
    <source>
        <dbReference type="ARBA" id="ARBA00012438"/>
    </source>
</evidence>
<feature type="domain" description="Histidine kinase" evidence="12">
    <location>
        <begin position="438"/>
        <end position="656"/>
    </location>
</feature>
<dbReference type="InterPro" id="IPR011623">
    <property type="entry name" value="7TMR_DISM_rcpt_extracell_dom1"/>
</dbReference>
<dbReference type="EMBL" id="JBBPCC010000016">
    <property type="protein sequence ID" value="MEK8130689.1"/>
    <property type="molecule type" value="Genomic_DNA"/>
</dbReference>
<feature type="transmembrane region" description="Helical" evidence="11">
    <location>
        <begin position="242"/>
        <end position="258"/>
    </location>
</feature>
<dbReference type="PROSITE" id="PS50109">
    <property type="entry name" value="HIS_KIN"/>
    <property type="match status" value="2"/>
</dbReference>
<dbReference type="CDD" id="cd17546">
    <property type="entry name" value="REC_hyHK_CKI1_RcsC-like"/>
    <property type="match status" value="1"/>
</dbReference>
<evidence type="ECO:0000256" key="9">
    <source>
        <dbReference type="PROSITE-ProRule" id="PRU00169"/>
    </source>
</evidence>
<dbReference type="Pfam" id="PF00512">
    <property type="entry name" value="HisKA"/>
    <property type="match status" value="1"/>
</dbReference>
<dbReference type="Pfam" id="PF06580">
    <property type="entry name" value="His_kinase"/>
    <property type="match status" value="1"/>
</dbReference>
<dbReference type="InterPro" id="IPR003594">
    <property type="entry name" value="HATPase_dom"/>
</dbReference>
<evidence type="ECO:0000313" key="15">
    <source>
        <dbReference type="Proteomes" id="UP001469365"/>
    </source>
</evidence>
<feature type="transmembrane region" description="Helical" evidence="11">
    <location>
        <begin position="310"/>
        <end position="329"/>
    </location>
</feature>
<dbReference type="InterPro" id="IPR036097">
    <property type="entry name" value="HisK_dim/P_sf"/>
</dbReference>
<dbReference type="EC" id="2.7.13.3" evidence="2"/>
<dbReference type="Gene3D" id="3.30.565.10">
    <property type="entry name" value="Histidine kinase-like ATPase, C-terminal domain"/>
    <property type="match status" value="2"/>
</dbReference>
<keyword evidence="11" id="KW-0472">Membrane</keyword>
<dbReference type="Pfam" id="PF02518">
    <property type="entry name" value="HATPase_c"/>
    <property type="match status" value="2"/>
</dbReference>
<dbReference type="Gene3D" id="1.10.287.130">
    <property type="match status" value="1"/>
</dbReference>
<keyword evidence="4" id="KW-0808">Transferase</keyword>
<evidence type="ECO:0000256" key="1">
    <source>
        <dbReference type="ARBA" id="ARBA00000085"/>
    </source>
</evidence>
<feature type="modified residue" description="4-aspartylphosphate" evidence="9">
    <location>
        <position position="755"/>
    </location>
</feature>
<evidence type="ECO:0000256" key="7">
    <source>
        <dbReference type="ARBA" id="ARBA00022840"/>
    </source>
</evidence>
<dbReference type="PANTHER" id="PTHR43047:SF72">
    <property type="entry name" value="OSMOSENSING HISTIDINE PROTEIN KINASE SLN1"/>
    <property type="match status" value="1"/>
</dbReference>
<dbReference type="SMART" id="SM00388">
    <property type="entry name" value="HisKA"/>
    <property type="match status" value="1"/>
</dbReference>
<dbReference type="Pfam" id="PF07695">
    <property type="entry name" value="7TMR-DISM_7TM"/>
    <property type="match status" value="1"/>
</dbReference>
<dbReference type="SUPFAM" id="SSF47384">
    <property type="entry name" value="Homodimeric domain of signal transducing histidine kinase"/>
    <property type="match status" value="1"/>
</dbReference>
<evidence type="ECO:0000259" key="13">
    <source>
        <dbReference type="PROSITE" id="PS50110"/>
    </source>
</evidence>
<keyword evidence="8" id="KW-0902">Two-component regulatory system</keyword>
<keyword evidence="15" id="KW-1185">Reference proteome</keyword>
<dbReference type="PANTHER" id="PTHR43047">
    <property type="entry name" value="TWO-COMPONENT HISTIDINE PROTEIN KINASE"/>
    <property type="match status" value="1"/>
</dbReference>
<dbReference type="CDD" id="cd16922">
    <property type="entry name" value="HATPase_EvgS-ArcB-TorS-like"/>
    <property type="match status" value="1"/>
</dbReference>
<name>A0ABU9DP92_9BACL</name>
<feature type="transmembrane region" description="Helical" evidence="11">
    <location>
        <begin position="335"/>
        <end position="352"/>
    </location>
</feature>
<evidence type="ECO:0000256" key="5">
    <source>
        <dbReference type="ARBA" id="ARBA00022741"/>
    </source>
</evidence>
<dbReference type="SUPFAM" id="SSF52172">
    <property type="entry name" value="CheY-like"/>
    <property type="match status" value="1"/>
</dbReference>
<dbReference type="InterPro" id="IPR004358">
    <property type="entry name" value="Sig_transdc_His_kin-like_C"/>
</dbReference>
<evidence type="ECO:0000256" key="3">
    <source>
        <dbReference type="ARBA" id="ARBA00022553"/>
    </source>
</evidence>
<dbReference type="SUPFAM" id="SSF55874">
    <property type="entry name" value="ATPase domain of HSP90 chaperone/DNA topoisomerase II/histidine kinase"/>
    <property type="match status" value="2"/>
</dbReference>
<protein>
    <recommendedName>
        <fullName evidence="2">histidine kinase</fullName>
        <ecNumber evidence="2">2.7.13.3</ecNumber>
    </recommendedName>
</protein>
<proteinExistence type="predicted"/>
<comment type="catalytic activity">
    <reaction evidence="1">
        <text>ATP + protein L-histidine = ADP + protein N-phospho-L-histidine.</text>
        <dbReference type="EC" id="2.7.13.3"/>
    </reaction>
</comment>
<keyword evidence="5" id="KW-0547">Nucleotide-binding</keyword>
<evidence type="ECO:0000256" key="4">
    <source>
        <dbReference type="ARBA" id="ARBA00022679"/>
    </source>
</evidence>
<sequence>MMKKRTLLITILLFLIGMNAIRAIWIETHLIPEHPRADKGHIDLTGMNLTGQRAITLNGEWEFYPNLLLTPQTAKAPESMAGRSYLNVPGNWGAALPSSSGPPMFGYASYRLLIHIDPMPGQGFGIRIPSLPASAALYVNGKLRMQSGHPAADPEETVARNVPFSAFFTVEGSEIEVIIQAANYANSMAGGIMQPVKFGGGFIVDKEETFSRNMQLAVVVVLIVHILYAALLLGLGIRQKSLVTLTLLVISAVLMVLLDDDKLLLVWLPISYEWGEKLYDLTMLLVPGLLLHFFISLMPESSKKRHLRTAVWIFAAIAVLVLSLPLLLLQPYVQPVLIVIWLAAILFPWVFLRDLMKEQADIVFLMMGAAAVANSAVWEVIKNTRMPEINFYPFDLLLCFLAFAAFWFKRYIRTATETEKLAWKLKQAMKRKDDFLTSTSHELRNPLHGMIQIAQTVLEREKASIGQKSSSDMDLLISVGRRMSFLLNDLLDLTRLQDRGIRLQLGSVKLQAVASGVIDLLRFMTEGKQVRLIVNIPDAFPAVQADENRLIQIVFNLLHNAIKFTNEGSITVEAELEQGRARIRIMDTGIGMDPATLERVLLPYEQGDPSITAISDGNGLGLSISRQLLELHGSALEAVSSPGAGTVFSFTLPPAASFPSDQKASLEAAEGQNERQKPGLELPMQSKMDAPASPAASGHWTKDRPAILVVDDDPVNLTILKDILTAESYDMHTATSAVEALSILETKDWDLIMTDVRMPHMSGYELAKVIRQRFSHSELPLLLLSAGSGTEDVQSGFAAGANDYVTKPLNALELKSRVLALTTMKRSTREHLRMEAAFLQAQIQPHFLFNTLNSIGALSEIDTLRMRALLAEFGHYLRASFNSRNADRLVPLRHELDLVRSYLFIEKERFEERLNVVWEIDEGMDLMLPPLSIQPLVENAVKHGVLARVQGGQITIRITEFDEYAEIAVTDDGVGIEAEELVLLLQPDANLNSGIGLRHIDRRLKQLYGQGLVIQSTAGRGTTVMFRVLKKNPLSP</sequence>
<evidence type="ECO:0000256" key="6">
    <source>
        <dbReference type="ARBA" id="ARBA00022777"/>
    </source>
</evidence>
<feature type="region of interest" description="Disordered" evidence="10">
    <location>
        <begin position="659"/>
        <end position="699"/>
    </location>
</feature>
<dbReference type="Gene3D" id="3.40.50.2300">
    <property type="match status" value="1"/>
</dbReference>
<evidence type="ECO:0000313" key="14">
    <source>
        <dbReference type="EMBL" id="MEK8130689.1"/>
    </source>
</evidence>
<feature type="domain" description="Histidine kinase" evidence="12">
    <location>
        <begin position="933"/>
        <end position="1032"/>
    </location>
</feature>
<dbReference type="InterPro" id="IPR003661">
    <property type="entry name" value="HisK_dim/P_dom"/>
</dbReference>
<dbReference type="Pfam" id="PF00072">
    <property type="entry name" value="Response_reg"/>
    <property type="match status" value="1"/>
</dbReference>
<dbReference type="InterPro" id="IPR005467">
    <property type="entry name" value="His_kinase_dom"/>
</dbReference>
<feature type="transmembrane region" description="Helical" evidence="11">
    <location>
        <begin position="216"/>
        <end position="235"/>
    </location>
</feature>
<organism evidence="14 15">
    <name type="scientific">Paenibacillus filicis</name>
    <dbReference type="NCBI Taxonomy" id="669464"/>
    <lineage>
        <taxon>Bacteria</taxon>
        <taxon>Bacillati</taxon>
        <taxon>Bacillota</taxon>
        <taxon>Bacilli</taxon>
        <taxon>Bacillales</taxon>
        <taxon>Paenibacillaceae</taxon>
        <taxon>Paenibacillus</taxon>
    </lineage>
</organism>
<dbReference type="CDD" id="cd00082">
    <property type="entry name" value="HisKA"/>
    <property type="match status" value="1"/>
</dbReference>
<feature type="domain" description="Response regulatory" evidence="13">
    <location>
        <begin position="706"/>
        <end position="822"/>
    </location>
</feature>
<accession>A0ABU9DP92</accession>
<evidence type="ECO:0000256" key="11">
    <source>
        <dbReference type="SAM" id="Phobius"/>
    </source>
</evidence>
<keyword evidence="7 14" id="KW-0067">ATP-binding</keyword>
<dbReference type="InterPro" id="IPR010559">
    <property type="entry name" value="Sig_transdc_His_kin_internal"/>
</dbReference>
<dbReference type="InterPro" id="IPR011006">
    <property type="entry name" value="CheY-like_superfamily"/>
</dbReference>
<keyword evidence="11" id="KW-1133">Transmembrane helix</keyword>
<feature type="transmembrane region" description="Helical" evidence="11">
    <location>
        <begin position="389"/>
        <end position="408"/>
    </location>
</feature>
<reference evidence="14 15" key="1">
    <citation type="submission" date="2024-04" db="EMBL/GenBank/DDBJ databases">
        <title>draft genome sequnece of Paenibacillus filicis.</title>
        <authorList>
            <person name="Kim D.-U."/>
        </authorList>
    </citation>
    <scope>NUCLEOTIDE SEQUENCE [LARGE SCALE GENOMIC DNA]</scope>
    <source>
        <strain evidence="14 15">KACC14197</strain>
    </source>
</reference>
<comment type="caution">
    <text evidence="14">The sequence shown here is derived from an EMBL/GenBank/DDBJ whole genome shotgun (WGS) entry which is preliminary data.</text>
</comment>
<gene>
    <name evidence="14" type="ORF">WMW72_22535</name>
</gene>
<dbReference type="SMART" id="SM00448">
    <property type="entry name" value="REC"/>
    <property type="match status" value="1"/>
</dbReference>
<dbReference type="InterPro" id="IPR001789">
    <property type="entry name" value="Sig_transdc_resp-reg_receiver"/>
</dbReference>
<keyword evidence="11" id="KW-0812">Transmembrane</keyword>
<evidence type="ECO:0000256" key="10">
    <source>
        <dbReference type="SAM" id="MobiDB-lite"/>
    </source>
</evidence>
<keyword evidence="6" id="KW-0418">Kinase</keyword>
<dbReference type="SUPFAM" id="SSF49785">
    <property type="entry name" value="Galactose-binding domain-like"/>
    <property type="match status" value="1"/>
</dbReference>
<evidence type="ECO:0000256" key="8">
    <source>
        <dbReference type="ARBA" id="ARBA00023012"/>
    </source>
</evidence>
<dbReference type="GO" id="GO:0005524">
    <property type="term" value="F:ATP binding"/>
    <property type="evidence" value="ECO:0007669"/>
    <property type="project" value="UniProtKB-KW"/>
</dbReference>